<accession>A0A2J6QGV3</accession>
<sequence>MECLSFQSGRRTPTGIAILKINDRISGSEGGILTTKLVCTNCKRKKKRCDKRLASCSLCTRYSTWKSTWLFDSVRPDDRSPRACGCCLYSVHIFKLYLLVSIF</sequence>
<keyword evidence="4" id="KW-1185">Reference proteome</keyword>
<evidence type="ECO:0000313" key="4">
    <source>
        <dbReference type="Proteomes" id="UP000235672"/>
    </source>
</evidence>
<dbReference type="Pfam" id="PF00172">
    <property type="entry name" value="Zn_clus"/>
    <property type="match status" value="1"/>
</dbReference>
<dbReference type="InterPro" id="IPR036864">
    <property type="entry name" value="Zn2-C6_fun-type_DNA-bd_sf"/>
</dbReference>
<dbReference type="GO" id="GO:0008270">
    <property type="term" value="F:zinc ion binding"/>
    <property type="evidence" value="ECO:0007669"/>
    <property type="project" value="InterPro"/>
</dbReference>
<dbReference type="EMBL" id="KZ613470">
    <property type="protein sequence ID" value="PMD25472.1"/>
    <property type="molecule type" value="Genomic_DNA"/>
</dbReference>
<dbReference type="Proteomes" id="UP000235672">
    <property type="component" value="Unassembled WGS sequence"/>
</dbReference>
<organism evidence="3 4">
    <name type="scientific">Hyaloscypha hepaticicola</name>
    <dbReference type="NCBI Taxonomy" id="2082293"/>
    <lineage>
        <taxon>Eukaryota</taxon>
        <taxon>Fungi</taxon>
        <taxon>Dikarya</taxon>
        <taxon>Ascomycota</taxon>
        <taxon>Pezizomycotina</taxon>
        <taxon>Leotiomycetes</taxon>
        <taxon>Helotiales</taxon>
        <taxon>Hyaloscyphaceae</taxon>
        <taxon>Hyaloscypha</taxon>
    </lineage>
</organism>
<name>A0A2J6QGV3_9HELO</name>
<dbReference type="GO" id="GO:0000981">
    <property type="term" value="F:DNA-binding transcription factor activity, RNA polymerase II-specific"/>
    <property type="evidence" value="ECO:0007669"/>
    <property type="project" value="InterPro"/>
</dbReference>
<protein>
    <recommendedName>
        <fullName evidence="2">Zn(2)-C6 fungal-type domain-containing protein</fullName>
    </recommendedName>
</protein>
<gene>
    <name evidence="3" type="ORF">NA56DRAFT_436218</name>
</gene>
<evidence type="ECO:0000313" key="3">
    <source>
        <dbReference type="EMBL" id="PMD25472.1"/>
    </source>
</evidence>
<reference evidence="3 4" key="1">
    <citation type="submission" date="2016-05" db="EMBL/GenBank/DDBJ databases">
        <title>A degradative enzymes factory behind the ericoid mycorrhizal symbiosis.</title>
        <authorList>
            <consortium name="DOE Joint Genome Institute"/>
            <person name="Martino E."/>
            <person name="Morin E."/>
            <person name="Grelet G."/>
            <person name="Kuo A."/>
            <person name="Kohler A."/>
            <person name="Daghino S."/>
            <person name="Barry K."/>
            <person name="Choi C."/>
            <person name="Cichocki N."/>
            <person name="Clum A."/>
            <person name="Copeland A."/>
            <person name="Hainaut M."/>
            <person name="Haridas S."/>
            <person name="Labutti K."/>
            <person name="Lindquist E."/>
            <person name="Lipzen A."/>
            <person name="Khouja H.-R."/>
            <person name="Murat C."/>
            <person name="Ohm R."/>
            <person name="Olson A."/>
            <person name="Spatafora J."/>
            <person name="Veneault-Fourrey C."/>
            <person name="Henrissat B."/>
            <person name="Grigoriev I."/>
            <person name="Martin F."/>
            <person name="Perotto S."/>
        </authorList>
    </citation>
    <scope>NUCLEOTIDE SEQUENCE [LARGE SCALE GENOMIC DNA]</scope>
    <source>
        <strain evidence="3 4">UAMH 7357</strain>
    </source>
</reference>
<proteinExistence type="predicted"/>
<dbReference type="InterPro" id="IPR001138">
    <property type="entry name" value="Zn2Cys6_DnaBD"/>
</dbReference>
<evidence type="ECO:0000256" key="1">
    <source>
        <dbReference type="ARBA" id="ARBA00023242"/>
    </source>
</evidence>
<dbReference type="SUPFAM" id="SSF57701">
    <property type="entry name" value="Zn2/Cys6 DNA-binding domain"/>
    <property type="match status" value="1"/>
</dbReference>
<keyword evidence="1" id="KW-0539">Nucleus</keyword>
<feature type="domain" description="Zn(2)-C6 fungal-type" evidence="2">
    <location>
        <begin position="38"/>
        <end position="63"/>
    </location>
</feature>
<evidence type="ECO:0000259" key="2">
    <source>
        <dbReference type="Pfam" id="PF00172"/>
    </source>
</evidence>
<dbReference type="AlphaFoldDB" id="A0A2J6QGV3"/>